<organism evidence="1 2">
    <name type="scientific">Marivirga sericea</name>
    <dbReference type="NCBI Taxonomy" id="1028"/>
    <lineage>
        <taxon>Bacteria</taxon>
        <taxon>Pseudomonadati</taxon>
        <taxon>Bacteroidota</taxon>
        <taxon>Cytophagia</taxon>
        <taxon>Cytophagales</taxon>
        <taxon>Marivirgaceae</taxon>
        <taxon>Marivirga</taxon>
    </lineage>
</organism>
<proteinExistence type="predicted"/>
<evidence type="ECO:0000313" key="1">
    <source>
        <dbReference type="EMBL" id="SMG48189.1"/>
    </source>
</evidence>
<evidence type="ECO:0000313" key="2">
    <source>
        <dbReference type="Proteomes" id="UP000193804"/>
    </source>
</evidence>
<dbReference type="RefSeq" id="WP_085518571.1">
    <property type="nucleotide sequence ID" value="NZ_FXAW01000008.1"/>
</dbReference>
<accession>A0A1X7L551</accession>
<dbReference type="Proteomes" id="UP000193804">
    <property type="component" value="Unassembled WGS sequence"/>
</dbReference>
<reference evidence="2" key="1">
    <citation type="submission" date="2017-04" db="EMBL/GenBank/DDBJ databases">
        <authorList>
            <person name="Varghese N."/>
            <person name="Submissions S."/>
        </authorList>
    </citation>
    <scope>NUCLEOTIDE SEQUENCE [LARGE SCALE GENOMIC DNA]</scope>
    <source>
        <strain evidence="2">DSM 4125</strain>
    </source>
</reference>
<dbReference type="OrthoDB" id="9819575at2"/>
<name>A0A1X7L551_9BACT</name>
<sequence>MSKFTIDKLQNVIVQMKLPVSFDVLDSLTKENKGKPYMMQIDNIPAKIHFKRIYDFRYKDDFEMAPFSKMEEDRSALLSYMQVQVWFDKQMIESSRINKKIITIIPDQFVDIAIEYLNKFINIYRSITNSFWIRNVVLKDVFNYQYLLLDTEGQHQTVTTLIPKHHMIRFNGGKEFELEEKQEDILRHYLLEDYYGFKDDIVSSMLDNFNLGRYNFALIQSATLFENFIYTELKKKLSNTKLDKIKKKPECGCLAGISEVCSRGIKEYFEFDFGATKEWEDVKNYMLKLRNRIVHGELIKSISKNECEKALVAVKASQELLIEKVFNKSS</sequence>
<evidence type="ECO:0008006" key="3">
    <source>
        <dbReference type="Google" id="ProtNLM"/>
    </source>
</evidence>
<protein>
    <recommendedName>
        <fullName evidence="3">Apea-like HEPN domain-containing protein</fullName>
    </recommendedName>
</protein>
<keyword evidence="2" id="KW-1185">Reference proteome</keyword>
<dbReference type="EMBL" id="FXAW01000008">
    <property type="protein sequence ID" value="SMG48189.1"/>
    <property type="molecule type" value="Genomic_DNA"/>
</dbReference>
<gene>
    <name evidence="1" type="ORF">SAMN05661096_03436</name>
</gene>
<dbReference type="AlphaFoldDB" id="A0A1X7L551"/>